<name>H8IR58_MYCIA</name>
<dbReference type="EMBL" id="CP003322">
    <property type="protein sequence ID" value="AFC43079.1"/>
    <property type="molecule type" value="Genomic_DNA"/>
</dbReference>
<reference evidence="2 3" key="1">
    <citation type="journal article" date="2012" name="J. Bacteriol.">
        <title>Complete genome sequence of Mycobacterium intracellulare strain ATCC 13950T.</title>
        <authorList>
            <person name="Kim B.J."/>
            <person name="Choi B.S."/>
            <person name="Lim J.S."/>
            <person name="Choi I.Y."/>
            <person name="Lee J.H."/>
            <person name="Chun J."/>
            <person name="Kook Y.H."/>
            <person name="Kim B.J."/>
        </authorList>
    </citation>
    <scope>NUCLEOTIDE SEQUENCE [LARGE SCALE GENOMIC DNA]</scope>
    <source>
        <strain evidence="3">ATCC 13950 / DSM 43223 / JCM 6384 / NCTC 13025 / 3600</strain>
    </source>
</reference>
<dbReference type="AlphaFoldDB" id="H8IR58"/>
<sequence>MTVPPPQPAPATAAGASPVHQVRDQPRADHQRHQDEENQRHV</sequence>
<feature type="compositionally biased region" description="Basic and acidic residues" evidence="1">
    <location>
        <begin position="21"/>
        <end position="42"/>
    </location>
</feature>
<evidence type="ECO:0000313" key="3">
    <source>
        <dbReference type="Proteomes" id="UP000008004"/>
    </source>
</evidence>
<gene>
    <name evidence="2" type="ordered locus">OCU_18600</name>
</gene>
<accession>H8IR58</accession>
<dbReference type="HOGENOM" id="CLU_3292698_0_0_11"/>
<organism evidence="2 3">
    <name type="scientific">Mycobacterium intracellulare (strain ATCC 13950 / DSM 43223 / JCM 6384 / NCTC 13025 / 3600)</name>
    <dbReference type="NCBI Taxonomy" id="487521"/>
    <lineage>
        <taxon>Bacteria</taxon>
        <taxon>Bacillati</taxon>
        <taxon>Actinomycetota</taxon>
        <taxon>Actinomycetes</taxon>
        <taxon>Mycobacteriales</taxon>
        <taxon>Mycobacteriaceae</taxon>
        <taxon>Mycobacterium</taxon>
        <taxon>Mycobacterium avium complex (MAC)</taxon>
    </lineage>
</organism>
<proteinExistence type="predicted"/>
<dbReference type="KEGG" id="mia:OCU_18600"/>
<feature type="region of interest" description="Disordered" evidence="1">
    <location>
        <begin position="1"/>
        <end position="42"/>
    </location>
</feature>
<evidence type="ECO:0000256" key="1">
    <source>
        <dbReference type="SAM" id="MobiDB-lite"/>
    </source>
</evidence>
<evidence type="ECO:0000313" key="2">
    <source>
        <dbReference type="EMBL" id="AFC43079.1"/>
    </source>
</evidence>
<dbReference type="Proteomes" id="UP000008004">
    <property type="component" value="Chromosome"/>
</dbReference>
<protein>
    <submittedName>
        <fullName evidence="2">Uncharacterized protein</fullName>
    </submittedName>
</protein>